<dbReference type="InterPro" id="IPR010982">
    <property type="entry name" value="Lambda_DNA-bd_dom_sf"/>
</dbReference>
<accession>A0ABS2GUK2</accession>
<evidence type="ECO:0000313" key="2">
    <source>
        <dbReference type="EMBL" id="MBM6928629.1"/>
    </source>
</evidence>
<sequence>MIKEKLLPFDIQNYLEDERDSLLYLQACFMEDSGDGKLIKKALGDIARARGISQLAKKAGMTRAGLYKALSDEGDPKLSTFLHILKALDINIKPVSA</sequence>
<dbReference type="Proteomes" id="UP000777002">
    <property type="component" value="Unassembled WGS sequence"/>
</dbReference>
<evidence type="ECO:0000259" key="1">
    <source>
        <dbReference type="PROSITE" id="PS50943"/>
    </source>
</evidence>
<dbReference type="Pfam" id="PF21716">
    <property type="entry name" value="dnstrm_HI1420"/>
    <property type="match status" value="1"/>
</dbReference>
<evidence type="ECO:0000313" key="3">
    <source>
        <dbReference type="Proteomes" id="UP000777002"/>
    </source>
</evidence>
<dbReference type="EMBL" id="JACJKX010000007">
    <property type="protein sequence ID" value="MBM6928629.1"/>
    <property type="molecule type" value="Genomic_DNA"/>
</dbReference>
<feature type="domain" description="HTH cro/C1-type" evidence="1">
    <location>
        <begin position="53"/>
        <end position="95"/>
    </location>
</feature>
<gene>
    <name evidence="2" type="ORF">H5985_05010</name>
</gene>
<dbReference type="RefSeq" id="WP_205050216.1">
    <property type="nucleotide sequence ID" value="NZ_JACJKX010000007.1"/>
</dbReference>
<dbReference type="PANTHER" id="PTHR40275">
    <property type="entry name" value="SSL7038 PROTEIN"/>
    <property type="match status" value="1"/>
</dbReference>
<dbReference type="PROSITE" id="PS50943">
    <property type="entry name" value="HTH_CROC1"/>
    <property type="match status" value="1"/>
</dbReference>
<keyword evidence="3" id="KW-1185">Reference proteome</keyword>
<dbReference type="NCBIfam" id="TIGR02684">
    <property type="entry name" value="dnstrm_HI1420"/>
    <property type="match status" value="1"/>
</dbReference>
<proteinExistence type="predicted"/>
<dbReference type="CDD" id="cd00093">
    <property type="entry name" value="HTH_XRE"/>
    <property type="match status" value="1"/>
</dbReference>
<dbReference type="InterPro" id="IPR014057">
    <property type="entry name" value="HI1420"/>
</dbReference>
<protein>
    <submittedName>
        <fullName evidence="2">Addiction module antidote protein</fullName>
    </submittedName>
</protein>
<dbReference type="SUPFAM" id="SSF47413">
    <property type="entry name" value="lambda repressor-like DNA-binding domains"/>
    <property type="match status" value="1"/>
</dbReference>
<reference evidence="2 3" key="1">
    <citation type="journal article" date="2021" name="Sci. Rep.">
        <title>The distribution of antibiotic resistance genes in chicken gut microbiota commensals.</title>
        <authorList>
            <person name="Juricova H."/>
            <person name="Matiasovicova J."/>
            <person name="Kubasova T."/>
            <person name="Cejkova D."/>
            <person name="Rychlik I."/>
        </authorList>
    </citation>
    <scope>NUCLEOTIDE SEQUENCE [LARGE SCALE GENOMIC DNA]</scope>
    <source>
        <strain evidence="2 3">An562</strain>
    </source>
</reference>
<dbReference type="InterPro" id="IPR001387">
    <property type="entry name" value="Cro/C1-type_HTH"/>
</dbReference>
<organism evidence="2 3">
    <name type="scientific">Parasutterella secunda</name>
    <dbReference type="NCBI Taxonomy" id="626947"/>
    <lineage>
        <taxon>Bacteria</taxon>
        <taxon>Pseudomonadati</taxon>
        <taxon>Pseudomonadota</taxon>
        <taxon>Betaproteobacteria</taxon>
        <taxon>Burkholderiales</taxon>
        <taxon>Sutterellaceae</taxon>
        <taxon>Parasutterella</taxon>
    </lineage>
</organism>
<dbReference type="PANTHER" id="PTHR40275:SF1">
    <property type="entry name" value="SSL7038 PROTEIN"/>
    <property type="match status" value="1"/>
</dbReference>
<comment type="caution">
    <text evidence="2">The sequence shown here is derived from an EMBL/GenBank/DDBJ whole genome shotgun (WGS) entry which is preliminary data.</text>
</comment>
<name>A0ABS2GUK2_9BURK</name>